<evidence type="ECO:0000256" key="3">
    <source>
        <dbReference type="SAM" id="MobiDB-lite"/>
    </source>
</evidence>
<dbReference type="GO" id="GO:0042393">
    <property type="term" value="F:histone binding"/>
    <property type="evidence" value="ECO:0007669"/>
    <property type="project" value="TreeGrafter"/>
</dbReference>
<feature type="compositionally biased region" description="Basic and acidic residues" evidence="3">
    <location>
        <begin position="72"/>
        <end position="86"/>
    </location>
</feature>
<keyword evidence="5" id="KW-1185">Reference proteome</keyword>
<dbReference type="GO" id="GO:0003677">
    <property type="term" value="F:DNA binding"/>
    <property type="evidence" value="ECO:0007669"/>
    <property type="project" value="TreeGrafter"/>
</dbReference>
<feature type="region of interest" description="Disordered" evidence="3">
    <location>
        <begin position="13"/>
        <end position="38"/>
    </location>
</feature>
<dbReference type="GO" id="GO:0006360">
    <property type="term" value="P:transcription by RNA polymerase I"/>
    <property type="evidence" value="ECO:0007669"/>
    <property type="project" value="TreeGrafter"/>
</dbReference>
<dbReference type="Proteomes" id="UP000093000">
    <property type="component" value="Unassembled WGS sequence"/>
</dbReference>
<dbReference type="GO" id="GO:0006334">
    <property type="term" value="P:nucleosome assembly"/>
    <property type="evidence" value="ECO:0007669"/>
    <property type="project" value="TreeGrafter"/>
</dbReference>
<feature type="compositionally biased region" description="Polar residues" evidence="3">
    <location>
        <begin position="88"/>
        <end position="99"/>
    </location>
</feature>
<organism evidence="4 5">
    <name type="scientific">Choanephora cucurbitarum</name>
    <dbReference type="NCBI Taxonomy" id="101091"/>
    <lineage>
        <taxon>Eukaryota</taxon>
        <taxon>Fungi</taxon>
        <taxon>Fungi incertae sedis</taxon>
        <taxon>Mucoromycota</taxon>
        <taxon>Mucoromycotina</taxon>
        <taxon>Mucoromycetes</taxon>
        <taxon>Mucorales</taxon>
        <taxon>Mucorineae</taxon>
        <taxon>Choanephoraceae</taxon>
        <taxon>Choanephoroideae</taxon>
        <taxon>Choanephora</taxon>
    </lineage>
</organism>
<dbReference type="AlphaFoldDB" id="A0A1C7NF32"/>
<comment type="caution">
    <text evidence="4">The sequence shown here is derived from an EMBL/GenBank/DDBJ whole genome shotgun (WGS) entry which is preliminary data.</text>
</comment>
<dbReference type="GO" id="GO:0005730">
    <property type="term" value="C:nucleolus"/>
    <property type="evidence" value="ECO:0007669"/>
    <property type="project" value="TreeGrafter"/>
</dbReference>
<dbReference type="OrthoDB" id="6259853at2759"/>
<feature type="compositionally biased region" description="Basic and acidic residues" evidence="3">
    <location>
        <begin position="152"/>
        <end position="166"/>
    </location>
</feature>
<dbReference type="SMART" id="SM00784">
    <property type="entry name" value="SPT2"/>
    <property type="match status" value="1"/>
</dbReference>
<proteinExistence type="inferred from homology"/>
<dbReference type="InParanoid" id="A0A1C7NF32"/>
<name>A0A1C7NF32_9FUNG</name>
<dbReference type="PANTHER" id="PTHR22691">
    <property type="entry name" value="YEAST SPT2-RELATED"/>
    <property type="match status" value="1"/>
</dbReference>
<feature type="compositionally biased region" description="Basic and acidic residues" evidence="3">
    <location>
        <begin position="112"/>
        <end position="140"/>
    </location>
</feature>
<evidence type="ECO:0000256" key="1">
    <source>
        <dbReference type="ARBA" id="ARBA00006461"/>
    </source>
</evidence>
<evidence type="ECO:0008006" key="6">
    <source>
        <dbReference type="Google" id="ProtNLM"/>
    </source>
</evidence>
<dbReference type="FunCoup" id="A0A1C7NF32">
    <property type="interactions" value="42"/>
</dbReference>
<dbReference type="InterPro" id="IPR013256">
    <property type="entry name" value="Chromatin_SPT2"/>
</dbReference>
<evidence type="ECO:0000313" key="4">
    <source>
        <dbReference type="EMBL" id="OBZ87723.1"/>
    </source>
</evidence>
<dbReference type="STRING" id="101091.A0A1C7NF32"/>
<protein>
    <recommendedName>
        <fullName evidence="6">Protein SPT2</fullName>
    </recommendedName>
</protein>
<feature type="compositionally biased region" description="Pro residues" evidence="3">
    <location>
        <begin position="252"/>
        <end position="269"/>
    </location>
</feature>
<keyword evidence="2" id="KW-0175">Coiled coil</keyword>
<dbReference type="PANTHER" id="PTHR22691:SF8">
    <property type="entry name" value="PROTEIN SPT2 HOMOLOG"/>
    <property type="match status" value="1"/>
</dbReference>
<evidence type="ECO:0000256" key="2">
    <source>
        <dbReference type="ARBA" id="ARBA00023054"/>
    </source>
</evidence>
<sequence length="416" mass="48578">MLNFDQLMAQATKVAKQQDASLMERARQKRREDEERQRRELKLLKEREAEQALLAKKRELQEKKQKALSAQKKMEKGRRVQNEKLASKSRTTVGSTNAFGSRKAMPVSSLLPEKKKPEHLSFEDLMKKAKEQTISKKTSDSKPSPTQATLTKKTEIRQSTNHHDHLNTSSLYHRSKRPDMTRPVATGTASHSLSARERARQMIAEPPKKLSVQKRDQRSISDVQREIRHSKGIYSDDESDRVRKVNRQRNSSPPPLPMPRKRVPSPPRRPMAGKRPPMDSKRPPAPQPRRMPFSGRPLDPHARRAVPKRRPRDEEDEDLDQDLAEFIVDDEDDDDEGDGYADFRRPRKNSYSDEISKIFRYDRNRYANEPVWSDDDMEANASDVLREEKRSERIARREDLIEEQKELERLKKKKRN</sequence>
<feature type="region of interest" description="Disordered" evidence="3">
    <location>
        <begin position="57"/>
        <end position="355"/>
    </location>
</feature>
<feature type="compositionally biased region" description="Basic and acidic residues" evidence="3">
    <location>
        <begin position="22"/>
        <end position="38"/>
    </location>
</feature>
<dbReference type="Pfam" id="PF08243">
    <property type="entry name" value="SPT2"/>
    <property type="match status" value="1"/>
</dbReference>
<feature type="compositionally biased region" description="Basic and acidic residues" evidence="3">
    <location>
        <begin position="213"/>
        <end position="229"/>
    </location>
</feature>
<gene>
    <name evidence="4" type="ORF">A0J61_04228</name>
</gene>
<dbReference type="EMBL" id="LUGH01000202">
    <property type="protein sequence ID" value="OBZ87723.1"/>
    <property type="molecule type" value="Genomic_DNA"/>
</dbReference>
<feature type="compositionally biased region" description="Acidic residues" evidence="3">
    <location>
        <begin position="314"/>
        <end position="339"/>
    </location>
</feature>
<comment type="similarity">
    <text evidence="1">Belongs to the SPT2 family.</text>
</comment>
<reference evidence="4 5" key="1">
    <citation type="submission" date="2016-03" db="EMBL/GenBank/DDBJ databases">
        <title>Choanephora cucurbitarum.</title>
        <authorList>
            <person name="Min B."/>
            <person name="Park H."/>
            <person name="Park J.-H."/>
            <person name="Shin H.-D."/>
            <person name="Choi I.-G."/>
        </authorList>
    </citation>
    <scope>NUCLEOTIDE SEQUENCE [LARGE SCALE GENOMIC DNA]</scope>
    <source>
        <strain evidence="4 5">KUS-F28377</strain>
    </source>
</reference>
<accession>A0A1C7NF32</accession>
<evidence type="ECO:0000313" key="5">
    <source>
        <dbReference type="Proteomes" id="UP000093000"/>
    </source>
</evidence>